<dbReference type="InterPro" id="IPR038765">
    <property type="entry name" value="Papain-like_cys_pep_sf"/>
</dbReference>
<evidence type="ECO:0000256" key="1">
    <source>
        <dbReference type="SAM" id="SignalP"/>
    </source>
</evidence>
<feature type="chain" id="PRO_5041422832" evidence="1">
    <location>
        <begin position="25"/>
        <end position="266"/>
    </location>
</feature>
<organism evidence="3 4">
    <name type="scientific">Anoxynatronum buryatiense</name>
    <dbReference type="NCBI Taxonomy" id="489973"/>
    <lineage>
        <taxon>Bacteria</taxon>
        <taxon>Bacillati</taxon>
        <taxon>Bacillota</taxon>
        <taxon>Clostridia</taxon>
        <taxon>Eubacteriales</taxon>
        <taxon>Clostridiaceae</taxon>
        <taxon>Anoxynatronum</taxon>
    </lineage>
</organism>
<evidence type="ECO:0000259" key="2">
    <source>
        <dbReference type="SMART" id="SM00460"/>
    </source>
</evidence>
<dbReference type="Proteomes" id="UP001158066">
    <property type="component" value="Unassembled WGS sequence"/>
</dbReference>
<keyword evidence="1" id="KW-0732">Signal</keyword>
<feature type="domain" description="Transglutaminase-like" evidence="2">
    <location>
        <begin position="182"/>
        <end position="240"/>
    </location>
</feature>
<comment type="caution">
    <text evidence="3">The sequence shown here is derived from an EMBL/GenBank/DDBJ whole genome shotgun (WGS) entry which is preliminary data.</text>
</comment>
<evidence type="ECO:0000313" key="3">
    <source>
        <dbReference type="EMBL" id="SMP67996.1"/>
    </source>
</evidence>
<gene>
    <name evidence="3" type="ORF">SAMN06296020_11634</name>
</gene>
<dbReference type="RefSeq" id="WP_283410452.1">
    <property type="nucleotide sequence ID" value="NZ_FXUF01000016.1"/>
</dbReference>
<dbReference type="Pfam" id="PF01841">
    <property type="entry name" value="Transglut_core"/>
    <property type="match status" value="1"/>
</dbReference>
<feature type="signal peptide" evidence="1">
    <location>
        <begin position="1"/>
        <end position="24"/>
    </location>
</feature>
<dbReference type="SUPFAM" id="SSF54001">
    <property type="entry name" value="Cysteine proteinases"/>
    <property type="match status" value="1"/>
</dbReference>
<dbReference type="SMART" id="SM00460">
    <property type="entry name" value="TGc"/>
    <property type="match status" value="1"/>
</dbReference>
<name>A0AA46AK62_9CLOT</name>
<reference evidence="3" key="1">
    <citation type="submission" date="2017-05" db="EMBL/GenBank/DDBJ databases">
        <authorList>
            <person name="Varghese N."/>
            <person name="Submissions S."/>
        </authorList>
    </citation>
    <scope>NUCLEOTIDE SEQUENCE</scope>
    <source>
        <strain evidence="3">Su22</strain>
    </source>
</reference>
<sequence length="266" mass="29263">MKKSRFMVMLLMVLVIASMGSASAMEVASLDTRSLETGLLSVQYQVPGHTATKIMLEKGGERSVFDLSATRTEETIPLLLGDGQYKVSILEHVSGNQYRPIKTETIEVAIVDPTARFLSSVQEIRWDQNMQAIQKAAVLTAGLTTDMEKVTAIYDYIVENIRYDDAKAATVTSGYQPDIDATLSAGSGICYDYASLFAAMMRSVGVPARMAKGYAPGIDVYHAWNEILVEGEWQTMDTTMDAAYRQSKTPVKMFKDSTAFTKTSEV</sequence>
<dbReference type="PANTHER" id="PTHR33490">
    <property type="entry name" value="BLR5614 PROTEIN-RELATED"/>
    <property type="match status" value="1"/>
</dbReference>
<accession>A0AA46AK62</accession>
<keyword evidence="4" id="KW-1185">Reference proteome</keyword>
<dbReference type="EMBL" id="FXUF01000016">
    <property type="protein sequence ID" value="SMP67996.1"/>
    <property type="molecule type" value="Genomic_DNA"/>
</dbReference>
<proteinExistence type="predicted"/>
<protein>
    <submittedName>
        <fullName evidence="3">Transglutaminase-like superfamily protein</fullName>
    </submittedName>
</protein>
<dbReference type="InterPro" id="IPR002931">
    <property type="entry name" value="Transglutaminase-like"/>
</dbReference>
<evidence type="ECO:0000313" key="4">
    <source>
        <dbReference type="Proteomes" id="UP001158066"/>
    </source>
</evidence>
<dbReference type="Gene3D" id="3.10.620.30">
    <property type="match status" value="1"/>
</dbReference>
<dbReference type="AlphaFoldDB" id="A0AA46AK62"/>